<proteinExistence type="predicted"/>
<comment type="subcellular location">
    <subcellularLocation>
        <location evidence="2">Endoplasmic reticulum lumen</location>
    </subcellularLocation>
</comment>
<keyword evidence="4" id="KW-1015">Disulfide bond</keyword>
<dbReference type="GO" id="GO:0034976">
    <property type="term" value="P:response to endoplasmic reticulum stress"/>
    <property type="evidence" value="ECO:0007669"/>
    <property type="project" value="TreeGrafter"/>
</dbReference>
<evidence type="ECO:0000256" key="1">
    <source>
        <dbReference type="ARBA" id="ARBA00001182"/>
    </source>
</evidence>
<comment type="catalytic activity">
    <reaction evidence="1">
        <text>Catalyzes the rearrangement of -S-S- bonds in proteins.</text>
        <dbReference type="EC" id="5.3.4.1"/>
    </reaction>
</comment>
<sequence length="482" mass="55565">MQHWVLRWLILCISLCLCWTVPGISALYDKNGPVILLSEDNWAEEVFNTEKVVVVEFFAPWCGHCKNLAPEYKKAAENLKGLVKVAAIDCDDEANRRLCGAYDVKGFPTIKLFPSKPIEDEKNVGKFTKIPKDYYGARTAKAIVDFALPEIQSYVHVISNSYSISKALTVDEFFSKENDTISKVVLFTNKDQTTPLYKALSCEFHNRLIFGEVREKETAIVEKFGIDKFPKLLVIPKGSNDAIEFKDKFGYDSIFQFLDKYALSKTKLKGKEEKEPEPEPFDPEIYEITTQSQLESQCLSKPIGLCVFSFIILEPEYPESVAEHSNNLEIVRKVKKKFHDQSSVDKKLSLRFFWFNALSKEAKKLIKDFKLSDMFPNLMVLNPNRKVYRPLMGPFDEEGIEKFLNDIAKGRGSSYEYGFDVSIDEKIEKKDDEKKVEKKVDEKKDDEKIEKNDDEKKTDDKEEKKTESKSDEKDKTKDHDEL</sequence>
<dbReference type="OrthoDB" id="427280at2759"/>
<keyword evidence="6" id="KW-0676">Redox-active center</keyword>
<name>A0A397VAR5_9GLOM</name>
<dbReference type="GO" id="GO:0005788">
    <property type="term" value="C:endoplasmic reticulum lumen"/>
    <property type="evidence" value="ECO:0007669"/>
    <property type="project" value="UniProtKB-SubCell"/>
</dbReference>
<evidence type="ECO:0000256" key="5">
    <source>
        <dbReference type="ARBA" id="ARBA00023235"/>
    </source>
</evidence>
<dbReference type="InterPro" id="IPR057305">
    <property type="entry name" value="Thioredox_PDIA6_C"/>
</dbReference>
<accession>A0A397VAR5</accession>
<dbReference type="InterPro" id="IPR017937">
    <property type="entry name" value="Thioredoxin_CS"/>
</dbReference>
<feature type="chain" id="PRO_5017380538" description="protein disulfide-isomerase" evidence="8">
    <location>
        <begin position="27"/>
        <end position="482"/>
    </location>
</feature>
<dbReference type="PANTHER" id="PTHR45815">
    <property type="entry name" value="PROTEIN DISULFIDE-ISOMERASE A6"/>
    <property type="match status" value="1"/>
</dbReference>
<dbReference type="EMBL" id="QKWP01000566">
    <property type="protein sequence ID" value="RIB18039.1"/>
    <property type="molecule type" value="Genomic_DNA"/>
</dbReference>
<keyword evidence="5" id="KW-0413">Isomerase</keyword>
<evidence type="ECO:0000313" key="11">
    <source>
        <dbReference type="Proteomes" id="UP000266673"/>
    </source>
</evidence>
<dbReference type="PANTHER" id="PTHR45815:SF3">
    <property type="entry name" value="PROTEIN DISULFIDE-ISOMERASE A6"/>
    <property type="match status" value="1"/>
</dbReference>
<evidence type="ECO:0000256" key="7">
    <source>
        <dbReference type="SAM" id="MobiDB-lite"/>
    </source>
</evidence>
<reference evidence="10 11" key="1">
    <citation type="submission" date="2018-06" db="EMBL/GenBank/DDBJ databases">
        <title>Comparative genomics reveals the genomic features of Rhizophagus irregularis, R. cerebriforme, R. diaphanum and Gigaspora rosea, and their symbiotic lifestyle signature.</title>
        <authorList>
            <person name="Morin E."/>
            <person name="San Clemente H."/>
            <person name="Chen E.C.H."/>
            <person name="De La Providencia I."/>
            <person name="Hainaut M."/>
            <person name="Kuo A."/>
            <person name="Kohler A."/>
            <person name="Murat C."/>
            <person name="Tang N."/>
            <person name="Roy S."/>
            <person name="Loubradou J."/>
            <person name="Henrissat B."/>
            <person name="Grigoriev I.V."/>
            <person name="Corradi N."/>
            <person name="Roux C."/>
            <person name="Martin F.M."/>
        </authorList>
    </citation>
    <scope>NUCLEOTIDE SEQUENCE [LARGE SCALE GENOMIC DNA]</scope>
    <source>
        <strain evidence="10 11">DAOM 194757</strain>
    </source>
</reference>
<dbReference type="PROSITE" id="PS51352">
    <property type="entry name" value="THIOREDOXIN_2"/>
    <property type="match status" value="1"/>
</dbReference>
<dbReference type="InterPro" id="IPR013766">
    <property type="entry name" value="Thioredoxin_domain"/>
</dbReference>
<evidence type="ECO:0000313" key="10">
    <source>
        <dbReference type="EMBL" id="RIB18039.1"/>
    </source>
</evidence>
<dbReference type="EC" id="5.3.4.1" evidence="3"/>
<dbReference type="Pfam" id="PF24541">
    <property type="entry name" value="Thioredox_PDIA6_C"/>
    <property type="match status" value="1"/>
</dbReference>
<protein>
    <recommendedName>
        <fullName evidence="3">protein disulfide-isomerase</fullName>
        <ecNumber evidence="3">5.3.4.1</ecNumber>
    </recommendedName>
</protein>
<dbReference type="PROSITE" id="PS00194">
    <property type="entry name" value="THIOREDOXIN_1"/>
    <property type="match status" value="1"/>
</dbReference>
<feature type="signal peptide" evidence="8">
    <location>
        <begin position="1"/>
        <end position="26"/>
    </location>
</feature>
<feature type="region of interest" description="Disordered" evidence="7">
    <location>
        <begin position="429"/>
        <end position="482"/>
    </location>
</feature>
<dbReference type="AlphaFoldDB" id="A0A397VAR5"/>
<dbReference type="Proteomes" id="UP000266673">
    <property type="component" value="Unassembled WGS sequence"/>
</dbReference>
<dbReference type="SUPFAM" id="SSF52833">
    <property type="entry name" value="Thioredoxin-like"/>
    <property type="match status" value="2"/>
</dbReference>
<feature type="domain" description="Thioredoxin" evidence="9">
    <location>
        <begin position="15"/>
        <end position="153"/>
    </location>
</feature>
<evidence type="ECO:0000256" key="8">
    <source>
        <dbReference type="SAM" id="SignalP"/>
    </source>
</evidence>
<comment type="caution">
    <text evidence="10">The sequence shown here is derived from an EMBL/GenBank/DDBJ whole genome shotgun (WGS) entry which is preliminary data.</text>
</comment>
<evidence type="ECO:0000256" key="3">
    <source>
        <dbReference type="ARBA" id="ARBA00012723"/>
    </source>
</evidence>
<dbReference type="GO" id="GO:0015035">
    <property type="term" value="F:protein-disulfide reductase activity"/>
    <property type="evidence" value="ECO:0007669"/>
    <property type="project" value="TreeGrafter"/>
</dbReference>
<evidence type="ECO:0000256" key="6">
    <source>
        <dbReference type="ARBA" id="ARBA00023284"/>
    </source>
</evidence>
<evidence type="ECO:0000256" key="2">
    <source>
        <dbReference type="ARBA" id="ARBA00004319"/>
    </source>
</evidence>
<keyword evidence="8" id="KW-0732">Signal</keyword>
<dbReference type="GO" id="GO:0003756">
    <property type="term" value="F:protein disulfide isomerase activity"/>
    <property type="evidence" value="ECO:0007669"/>
    <property type="project" value="UniProtKB-EC"/>
</dbReference>
<evidence type="ECO:0000259" key="9">
    <source>
        <dbReference type="PROSITE" id="PS51352"/>
    </source>
</evidence>
<dbReference type="Pfam" id="PF00085">
    <property type="entry name" value="Thioredoxin"/>
    <property type="match status" value="1"/>
</dbReference>
<dbReference type="STRING" id="44941.A0A397VAR5"/>
<gene>
    <name evidence="10" type="ORF">C2G38_2086796</name>
</gene>
<dbReference type="PRINTS" id="PR00421">
    <property type="entry name" value="THIOREDOXIN"/>
</dbReference>
<evidence type="ECO:0000256" key="4">
    <source>
        <dbReference type="ARBA" id="ARBA00023157"/>
    </source>
</evidence>
<organism evidence="10 11">
    <name type="scientific">Gigaspora rosea</name>
    <dbReference type="NCBI Taxonomy" id="44941"/>
    <lineage>
        <taxon>Eukaryota</taxon>
        <taxon>Fungi</taxon>
        <taxon>Fungi incertae sedis</taxon>
        <taxon>Mucoromycota</taxon>
        <taxon>Glomeromycotina</taxon>
        <taxon>Glomeromycetes</taxon>
        <taxon>Diversisporales</taxon>
        <taxon>Gigasporaceae</taxon>
        <taxon>Gigaspora</taxon>
    </lineage>
</organism>
<keyword evidence="11" id="KW-1185">Reference proteome</keyword>
<dbReference type="Gene3D" id="3.40.30.10">
    <property type="entry name" value="Glutaredoxin"/>
    <property type="match status" value="3"/>
</dbReference>
<dbReference type="InterPro" id="IPR036249">
    <property type="entry name" value="Thioredoxin-like_sf"/>
</dbReference>